<dbReference type="CDD" id="cd02219">
    <property type="entry name" value="cupin_YjlB-like"/>
    <property type="match status" value="1"/>
</dbReference>
<dbReference type="InterPro" id="IPR011051">
    <property type="entry name" value="RmlC_Cupin_sf"/>
</dbReference>
<gene>
    <name evidence="3" type="ORF">GCM10023172_09500</name>
</gene>
<sequence length="194" mass="21223">MPMKRRHFIPLLGLAPLGLAAASLRHTRPMQPEKLYFKDDGTIPNSHYPLLLYRQAFAAREAAGAAWLESHFAMNNWTNSWRNGVYPFHHYHSTSHEVLGVYAGSALLHLGGEKGQKVRVQAGDIIVIPAGVGHKNLGSDNLGIVGAYPDGRHWDVNRGLPGERPQTDKNIAALPLPSTDPLLGKSGGLLTSWQ</sequence>
<keyword evidence="1" id="KW-0732">Signal</keyword>
<evidence type="ECO:0000256" key="1">
    <source>
        <dbReference type="SAM" id="SignalP"/>
    </source>
</evidence>
<comment type="caution">
    <text evidence="3">The sequence shown here is derived from an EMBL/GenBank/DDBJ whole genome shotgun (WGS) entry which is preliminary data.</text>
</comment>
<protein>
    <submittedName>
        <fullName evidence="3">Cupin domain-containing protein</fullName>
    </submittedName>
</protein>
<accession>A0ABP8Q224</accession>
<dbReference type="InterPro" id="IPR013096">
    <property type="entry name" value="Cupin_2"/>
</dbReference>
<dbReference type="InterPro" id="IPR014710">
    <property type="entry name" value="RmlC-like_jellyroll"/>
</dbReference>
<dbReference type="Pfam" id="PF07883">
    <property type="entry name" value="Cupin_2"/>
    <property type="match status" value="1"/>
</dbReference>
<dbReference type="Gene3D" id="2.60.120.10">
    <property type="entry name" value="Jelly Rolls"/>
    <property type="match status" value="1"/>
</dbReference>
<dbReference type="InterPro" id="IPR047121">
    <property type="entry name" value="YjiB-like"/>
</dbReference>
<dbReference type="PANTHER" id="PTHR36448:SF2">
    <property type="entry name" value="CUPIN TYPE-1 DOMAIN-CONTAINING PROTEIN"/>
    <property type="match status" value="1"/>
</dbReference>
<feature type="signal peptide" evidence="1">
    <location>
        <begin position="1"/>
        <end position="21"/>
    </location>
</feature>
<dbReference type="InterPro" id="IPR014500">
    <property type="entry name" value="UCP019307_cupin"/>
</dbReference>
<keyword evidence="4" id="KW-1185">Reference proteome</keyword>
<dbReference type="Proteomes" id="UP001501243">
    <property type="component" value="Unassembled WGS sequence"/>
</dbReference>
<organism evidence="3 4">
    <name type="scientific">Hymenobacter ginsengisoli</name>
    <dbReference type="NCBI Taxonomy" id="1051626"/>
    <lineage>
        <taxon>Bacteria</taxon>
        <taxon>Pseudomonadati</taxon>
        <taxon>Bacteroidota</taxon>
        <taxon>Cytophagia</taxon>
        <taxon>Cytophagales</taxon>
        <taxon>Hymenobacteraceae</taxon>
        <taxon>Hymenobacter</taxon>
    </lineage>
</organism>
<evidence type="ECO:0000313" key="4">
    <source>
        <dbReference type="Proteomes" id="UP001501243"/>
    </source>
</evidence>
<evidence type="ECO:0000259" key="2">
    <source>
        <dbReference type="Pfam" id="PF07883"/>
    </source>
</evidence>
<dbReference type="SUPFAM" id="SSF51182">
    <property type="entry name" value="RmlC-like cupins"/>
    <property type="match status" value="1"/>
</dbReference>
<proteinExistence type="predicted"/>
<feature type="domain" description="Cupin type-2" evidence="2">
    <location>
        <begin position="89"/>
        <end position="135"/>
    </location>
</feature>
<reference evidence="4" key="1">
    <citation type="journal article" date="2019" name="Int. J. Syst. Evol. Microbiol.">
        <title>The Global Catalogue of Microorganisms (GCM) 10K type strain sequencing project: providing services to taxonomists for standard genome sequencing and annotation.</title>
        <authorList>
            <consortium name="The Broad Institute Genomics Platform"/>
            <consortium name="The Broad Institute Genome Sequencing Center for Infectious Disease"/>
            <person name="Wu L."/>
            <person name="Ma J."/>
        </authorList>
    </citation>
    <scope>NUCLEOTIDE SEQUENCE [LARGE SCALE GENOMIC DNA]</scope>
    <source>
        <strain evidence="4">JCM 17841</strain>
    </source>
</reference>
<dbReference type="EMBL" id="BAABGQ010000005">
    <property type="protein sequence ID" value="GAA4496343.1"/>
    <property type="molecule type" value="Genomic_DNA"/>
</dbReference>
<dbReference type="PIRSF" id="PIRSF019307">
    <property type="entry name" value="UCP019307"/>
    <property type="match status" value="1"/>
</dbReference>
<feature type="chain" id="PRO_5046185231" evidence="1">
    <location>
        <begin position="22"/>
        <end position="194"/>
    </location>
</feature>
<dbReference type="PANTHER" id="PTHR36448">
    <property type="entry name" value="BLR7373 PROTEIN"/>
    <property type="match status" value="1"/>
</dbReference>
<evidence type="ECO:0000313" key="3">
    <source>
        <dbReference type="EMBL" id="GAA4496343.1"/>
    </source>
</evidence>
<name>A0ABP8Q224_9BACT</name>